<accession>A0A931E829</accession>
<sequence length="75" mass="8324">MWEQITTLSEIDTVETGTLIANGHPVSGNTPIYKVSGKNENYITLVPQNSTSPDEGLTIAADELFDKGWWMMKTH</sequence>
<reference evidence="1" key="1">
    <citation type="submission" date="2020-11" db="EMBL/GenBank/DDBJ databases">
        <title>Bacterial whole genome sequence for Panacibacter sp. DH6.</title>
        <authorList>
            <person name="Le V."/>
            <person name="Ko S."/>
            <person name="Ahn C.-Y."/>
            <person name="Oh H.-M."/>
        </authorList>
    </citation>
    <scope>NUCLEOTIDE SEQUENCE</scope>
    <source>
        <strain evidence="1">DH6</strain>
    </source>
</reference>
<name>A0A931E829_9BACT</name>
<proteinExistence type="predicted"/>
<keyword evidence="2" id="KW-1185">Reference proteome</keyword>
<dbReference type="Proteomes" id="UP000628448">
    <property type="component" value="Unassembled WGS sequence"/>
</dbReference>
<protein>
    <submittedName>
        <fullName evidence="1">Uncharacterized protein</fullName>
    </submittedName>
</protein>
<gene>
    <name evidence="1" type="ORF">I5907_11365</name>
</gene>
<dbReference type="RefSeq" id="WP_196990832.1">
    <property type="nucleotide sequence ID" value="NZ_JADWYR010000001.1"/>
</dbReference>
<evidence type="ECO:0000313" key="1">
    <source>
        <dbReference type="EMBL" id="MBG9376838.1"/>
    </source>
</evidence>
<comment type="caution">
    <text evidence="1">The sequence shown here is derived from an EMBL/GenBank/DDBJ whole genome shotgun (WGS) entry which is preliminary data.</text>
</comment>
<organism evidence="1 2">
    <name type="scientific">Panacibacter microcysteis</name>
    <dbReference type="NCBI Taxonomy" id="2793269"/>
    <lineage>
        <taxon>Bacteria</taxon>
        <taxon>Pseudomonadati</taxon>
        <taxon>Bacteroidota</taxon>
        <taxon>Chitinophagia</taxon>
        <taxon>Chitinophagales</taxon>
        <taxon>Chitinophagaceae</taxon>
        <taxon>Panacibacter</taxon>
    </lineage>
</organism>
<dbReference type="AlphaFoldDB" id="A0A931E829"/>
<evidence type="ECO:0000313" key="2">
    <source>
        <dbReference type="Proteomes" id="UP000628448"/>
    </source>
</evidence>
<dbReference type="EMBL" id="JADWYR010000001">
    <property type="protein sequence ID" value="MBG9376838.1"/>
    <property type="molecule type" value="Genomic_DNA"/>
</dbReference>